<evidence type="ECO:0000313" key="3">
    <source>
        <dbReference type="Proteomes" id="UP000177625"/>
    </source>
</evidence>
<gene>
    <name evidence="2" type="ORF">RSE6_09866</name>
</gene>
<sequence>MPAKQPQSPGKKLQKKGKGHEIESSSSRKAESFLLVALTVGIPGRNDFMIGDFAGIKHHMNIMGFAENDFFRSTVNLGQYCTTSIHRDIKIRAEHSEKVVYSRFKAVHRQDDYLFVDQTQIKNKFLEWMKDVTRKALHGDVVTIILVTHGHPLDGKLQFGNDVLTVKETLKLLSYFQKGVQVNLVTTACGSRSLCREIPTNDQKDRFIAAGSHESSSRNGLVGWKKGMSSLGKLTFDRPGPTMEGLKHNLIQGVLIKPIGPLAKSTSQFAGSAASKEESETALQRIIHLDYFDSPPCPKRAARYLRQESDMQVISGSNQDNVDDFGFGAAVLEFYGEEVHKTHDSCLIILDAELHARAHRMLDRTKRGERTTNAEIMKAIYFQAKVQSACFNVVMFLQDQCLITLKGLEEPIQIYAAPHDEIRDVACALSAFDLFSGVLKYPFETYTEFTGYYHAYSWLAIVIVRGAIIRDLWCLFDRMSCYGQLGALNVENLRDLRPEGRRFEVDPKAGVAPAWIVGRWPSFCFWLPHSMGKIEDVQEVYKYFDEERFEPFECLYFGYFRLPFNSAESRERQCSRYIKKDMLFVDFMET</sequence>
<feature type="region of interest" description="Disordered" evidence="1">
    <location>
        <begin position="1"/>
        <end position="25"/>
    </location>
</feature>
<dbReference type="AlphaFoldDB" id="A0A1E1MIZ7"/>
<evidence type="ECO:0000256" key="1">
    <source>
        <dbReference type="SAM" id="MobiDB-lite"/>
    </source>
</evidence>
<keyword evidence="3" id="KW-1185">Reference proteome</keyword>
<protein>
    <submittedName>
        <fullName evidence="2">Uncharacterized protein</fullName>
    </submittedName>
</protein>
<dbReference type="EMBL" id="FJVC01000367">
    <property type="protein sequence ID" value="CZT49078.1"/>
    <property type="molecule type" value="Genomic_DNA"/>
</dbReference>
<name>A0A1E1MIZ7_RHYSE</name>
<reference evidence="3" key="1">
    <citation type="submission" date="2016-03" db="EMBL/GenBank/DDBJ databases">
        <authorList>
            <person name="Guldener U."/>
        </authorList>
    </citation>
    <scope>NUCLEOTIDE SEQUENCE [LARGE SCALE GENOMIC DNA]</scope>
</reference>
<organism evidence="2 3">
    <name type="scientific">Rhynchosporium secalis</name>
    <name type="common">Barley scald fungus</name>
    <dbReference type="NCBI Taxonomy" id="38038"/>
    <lineage>
        <taxon>Eukaryota</taxon>
        <taxon>Fungi</taxon>
        <taxon>Dikarya</taxon>
        <taxon>Ascomycota</taxon>
        <taxon>Pezizomycotina</taxon>
        <taxon>Leotiomycetes</taxon>
        <taxon>Helotiales</taxon>
        <taxon>Ploettnerulaceae</taxon>
        <taxon>Rhynchosporium</taxon>
    </lineage>
</organism>
<accession>A0A1E1MIZ7</accession>
<evidence type="ECO:0000313" key="2">
    <source>
        <dbReference type="EMBL" id="CZT49078.1"/>
    </source>
</evidence>
<proteinExistence type="predicted"/>
<dbReference type="Proteomes" id="UP000177625">
    <property type="component" value="Unassembled WGS sequence"/>
</dbReference>